<evidence type="ECO:0000256" key="1">
    <source>
        <dbReference type="ARBA" id="ARBA00022723"/>
    </source>
</evidence>
<proteinExistence type="predicted"/>
<dbReference type="GO" id="GO:0006338">
    <property type="term" value="P:chromatin remodeling"/>
    <property type="evidence" value="ECO:0007669"/>
    <property type="project" value="InterPro"/>
</dbReference>
<dbReference type="CDD" id="cd21437">
    <property type="entry name" value="zf-HIT_ZNHIT1_like"/>
    <property type="match status" value="1"/>
</dbReference>
<dbReference type="GeneID" id="8243450"/>
<dbReference type="Proteomes" id="UP000002009">
    <property type="component" value="Chromosome 5"/>
</dbReference>
<dbReference type="PANTHER" id="PTHR13093">
    <property type="entry name" value="ZINC FINGER HIT DOMAIN CONTAINING PROTEIN 1"/>
    <property type="match status" value="1"/>
</dbReference>
<reference evidence="7 8" key="1">
    <citation type="journal article" date="2009" name="Science">
        <title>Green evolution and dynamic adaptations revealed by genomes of the marine picoeukaryotes Micromonas.</title>
        <authorList>
            <person name="Worden A.Z."/>
            <person name="Lee J.H."/>
            <person name="Mock T."/>
            <person name="Rouze P."/>
            <person name="Simmons M.P."/>
            <person name="Aerts A.L."/>
            <person name="Allen A.E."/>
            <person name="Cuvelier M.L."/>
            <person name="Derelle E."/>
            <person name="Everett M.V."/>
            <person name="Foulon E."/>
            <person name="Grimwood J."/>
            <person name="Gundlach H."/>
            <person name="Henrissat B."/>
            <person name="Napoli C."/>
            <person name="McDonald S.M."/>
            <person name="Parker M.S."/>
            <person name="Rombauts S."/>
            <person name="Salamov A."/>
            <person name="Von Dassow P."/>
            <person name="Badger J.H."/>
            <person name="Coutinho P.M."/>
            <person name="Demir E."/>
            <person name="Dubchak I."/>
            <person name="Gentemann C."/>
            <person name="Eikrem W."/>
            <person name="Gready J.E."/>
            <person name="John U."/>
            <person name="Lanier W."/>
            <person name="Lindquist E.A."/>
            <person name="Lucas S."/>
            <person name="Mayer K.F."/>
            <person name="Moreau H."/>
            <person name="Not F."/>
            <person name="Otillar R."/>
            <person name="Panaud O."/>
            <person name="Pangilinan J."/>
            <person name="Paulsen I."/>
            <person name="Piegu B."/>
            <person name="Poliakov A."/>
            <person name="Robbens S."/>
            <person name="Schmutz J."/>
            <person name="Toulza E."/>
            <person name="Wyss T."/>
            <person name="Zelensky A."/>
            <person name="Zhou K."/>
            <person name="Armbrust E.V."/>
            <person name="Bhattacharya D."/>
            <person name="Goodenough U.W."/>
            <person name="Van de Peer Y."/>
            <person name="Grigoriev I.V."/>
        </authorList>
    </citation>
    <scope>NUCLEOTIDE SEQUENCE [LARGE SCALE GENOMIC DNA]</scope>
    <source>
        <strain evidence="8">RCC299 / NOUM17</strain>
    </source>
</reference>
<dbReference type="EMBL" id="CP001326">
    <property type="protein sequence ID" value="ACO63421.1"/>
    <property type="molecule type" value="Genomic_DNA"/>
</dbReference>
<dbReference type="InParanoid" id="C1E6G1"/>
<evidence type="ECO:0000313" key="8">
    <source>
        <dbReference type="Proteomes" id="UP000002009"/>
    </source>
</evidence>
<protein>
    <recommendedName>
        <fullName evidence="6">HIT-type domain-containing protein</fullName>
    </recommendedName>
</protein>
<dbReference type="GO" id="GO:0005634">
    <property type="term" value="C:nucleus"/>
    <property type="evidence" value="ECO:0007669"/>
    <property type="project" value="UniProtKB-ARBA"/>
</dbReference>
<organism evidence="7 8">
    <name type="scientific">Micromonas commoda (strain RCC299 / NOUM17 / CCMP2709)</name>
    <name type="common">Picoplanktonic green alga</name>
    <dbReference type="NCBI Taxonomy" id="296587"/>
    <lineage>
        <taxon>Eukaryota</taxon>
        <taxon>Viridiplantae</taxon>
        <taxon>Chlorophyta</taxon>
        <taxon>Mamiellophyceae</taxon>
        <taxon>Mamiellales</taxon>
        <taxon>Mamiellaceae</taxon>
        <taxon>Micromonas</taxon>
    </lineage>
</organism>
<feature type="domain" description="HIT-type" evidence="6">
    <location>
        <begin position="125"/>
        <end position="157"/>
    </location>
</feature>
<dbReference type="KEGG" id="mis:MICPUN_58654"/>
<name>C1E6G1_MICCC</name>
<dbReference type="Pfam" id="PF04438">
    <property type="entry name" value="zf-HIT"/>
    <property type="match status" value="1"/>
</dbReference>
<feature type="region of interest" description="Disordered" evidence="5">
    <location>
        <begin position="32"/>
        <end position="86"/>
    </location>
</feature>
<dbReference type="STRING" id="296587.C1E6G1"/>
<evidence type="ECO:0000256" key="4">
    <source>
        <dbReference type="PROSITE-ProRule" id="PRU00453"/>
    </source>
</evidence>
<dbReference type="eggNOG" id="KOG3362">
    <property type="taxonomic scope" value="Eukaryota"/>
</dbReference>
<dbReference type="InterPro" id="IPR007529">
    <property type="entry name" value="Znf_HIT"/>
</dbReference>
<evidence type="ECO:0000313" key="7">
    <source>
        <dbReference type="EMBL" id="ACO63421.1"/>
    </source>
</evidence>
<keyword evidence="2 4" id="KW-0863">Zinc-finger</keyword>
<keyword evidence="8" id="KW-1185">Reference proteome</keyword>
<sequence length="162" mass="17472">MGERKSTRVKTVAKALKRVDDDTRRQVAAARLDALENDNAEAEAADDDSEYEVEEGEGVGTVLKKKGGGKGGKRTTRGAVATKKGPRSFAAHLDEAMLDRVPREIPTYLTAAAGPSVTSTARKYCSVCGYASNYNCARCGMKFCSRKCNAVHTETRCLKFTA</sequence>
<dbReference type="OrthoDB" id="74807at2759"/>
<dbReference type="InterPro" id="IPR039723">
    <property type="entry name" value="Vps71/ZNHIT1"/>
</dbReference>
<gene>
    <name evidence="7" type="ORF">MICPUN_58654</name>
</gene>
<keyword evidence="3" id="KW-0862">Zinc</keyword>
<feature type="compositionally biased region" description="Acidic residues" evidence="5">
    <location>
        <begin position="35"/>
        <end position="57"/>
    </location>
</feature>
<feature type="compositionally biased region" description="Basic residues" evidence="5">
    <location>
        <begin position="63"/>
        <end position="76"/>
    </location>
</feature>
<dbReference type="OMA" id="MICAFIR"/>
<evidence type="ECO:0000259" key="6">
    <source>
        <dbReference type="PROSITE" id="PS51083"/>
    </source>
</evidence>
<evidence type="ECO:0000256" key="3">
    <source>
        <dbReference type="ARBA" id="ARBA00022833"/>
    </source>
</evidence>
<dbReference type="FunCoup" id="C1E6G1">
    <property type="interactions" value="1188"/>
</dbReference>
<evidence type="ECO:0000256" key="5">
    <source>
        <dbReference type="SAM" id="MobiDB-lite"/>
    </source>
</evidence>
<dbReference type="GO" id="GO:0008270">
    <property type="term" value="F:zinc ion binding"/>
    <property type="evidence" value="ECO:0007669"/>
    <property type="project" value="UniProtKB-UniRule"/>
</dbReference>
<dbReference type="RefSeq" id="XP_002502163.1">
    <property type="nucleotide sequence ID" value="XM_002502117.1"/>
</dbReference>
<dbReference type="AlphaFoldDB" id="C1E6G1"/>
<keyword evidence="1" id="KW-0479">Metal-binding</keyword>
<dbReference type="PROSITE" id="PS51083">
    <property type="entry name" value="ZF_HIT"/>
    <property type="match status" value="1"/>
</dbReference>
<evidence type="ECO:0000256" key="2">
    <source>
        <dbReference type="ARBA" id="ARBA00022771"/>
    </source>
</evidence>
<accession>C1E6G1</accession>